<evidence type="ECO:0000313" key="8">
    <source>
        <dbReference type="Proteomes" id="UP000727907"/>
    </source>
</evidence>
<evidence type="ECO:0000259" key="6">
    <source>
        <dbReference type="Pfam" id="PF00535"/>
    </source>
</evidence>
<keyword evidence="2" id="KW-1003">Cell membrane</keyword>
<name>A0ABS6IGU7_9HYPH</name>
<reference evidence="7 8" key="1">
    <citation type="submission" date="2021-06" db="EMBL/GenBank/DDBJ databases">
        <authorList>
            <person name="Lee D.H."/>
        </authorList>
    </citation>
    <scope>NUCLEOTIDE SEQUENCE [LARGE SCALE GENOMIC DNA]</scope>
    <source>
        <strain evidence="7 8">MMS21-HV4-11</strain>
    </source>
</reference>
<dbReference type="PANTHER" id="PTHR43646">
    <property type="entry name" value="GLYCOSYLTRANSFERASE"/>
    <property type="match status" value="1"/>
</dbReference>
<dbReference type="RefSeq" id="WP_216957245.1">
    <property type="nucleotide sequence ID" value="NZ_JAHOPB010000001.1"/>
</dbReference>
<protein>
    <submittedName>
        <fullName evidence="7">TIGR04283 family arsenosugar biosynthesis glycosyltransferase</fullName>
    </submittedName>
</protein>
<feature type="domain" description="Glycosyltransferase 2-like" evidence="6">
    <location>
        <begin position="7"/>
        <end position="99"/>
    </location>
</feature>
<comment type="caution">
    <text evidence="7">The sequence shown here is derived from an EMBL/GenBank/DDBJ whole genome shotgun (WGS) entry which is preliminary data.</text>
</comment>
<proteinExistence type="predicted"/>
<evidence type="ECO:0000256" key="1">
    <source>
        <dbReference type="ARBA" id="ARBA00004236"/>
    </source>
</evidence>
<comment type="subcellular location">
    <subcellularLocation>
        <location evidence="1">Cell membrane</location>
    </subcellularLocation>
</comment>
<sequence length="227" mass="24253">MTTTLDIVIPTLNAGRTLGRTLAALPAPPGFAISTTVCDGGSGDDTVAIAREAGARIVTAPPGRGGQLGVGAAAGDAPWLLFLHADTRLGPSAGATIARFVSSGANDDKAGYFRLRFDSADPRARRVERLATWRCRIFGLPYGDQGLLIARARYERLGGFRPLPLMEDVDLMRRIGRGDLVALDADALTSAARYQRDGWVARPLRNLSCLALYFAGASPHFLRRLYG</sequence>
<dbReference type="Proteomes" id="UP000727907">
    <property type="component" value="Unassembled WGS sequence"/>
</dbReference>
<keyword evidence="5" id="KW-0472">Membrane</keyword>
<dbReference type="PANTHER" id="PTHR43646:SF2">
    <property type="entry name" value="GLYCOSYLTRANSFERASE 2-LIKE DOMAIN-CONTAINING PROTEIN"/>
    <property type="match status" value="1"/>
</dbReference>
<keyword evidence="3" id="KW-0328">Glycosyltransferase</keyword>
<keyword evidence="4" id="KW-0808">Transferase</keyword>
<dbReference type="EMBL" id="JAHOPB010000001">
    <property type="protein sequence ID" value="MBU8872972.1"/>
    <property type="molecule type" value="Genomic_DNA"/>
</dbReference>
<evidence type="ECO:0000313" key="7">
    <source>
        <dbReference type="EMBL" id="MBU8872972.1"/>
    </source>
</evidence>
<evidence type="ECO:0000256" key="4">
    <source>
        <dbReference type="ARBA" id="ARBA00022679"/>
    </source>
</evidence>
<dbReference type="InterPro" id="IPR001173">
    <property type="entry name" value="Glyco_trans_2-like"/>
</dbReference>
<evidence type="ECO:0000256" key="3">
    <source>
        <dbReference type="ARBA" id="ARBA00022676"/>
    </source>
</evidence>
<accession>A0ABS6IGU7</accession>
<keyword evidence="8" id="KW-1185">Reference proteome</keyword>
<dbReference type="CDD" id="cd02522">
    <property type="entry name" value="GT_2_like_a"/>
    <property type="match status" value="1"/>
</dbReference>
<gene>
    <name evidence="7" type="ORF">KQ910_04320</name>
</gene>
<dbReference type="NCBIfam" id="TIGR04283">
    <property type="entry name" value="glyco_like_mftF"/>
    <property type="match status" value="1"/>
</dbReference>
<dbReference type="Pfam" id="PF00535">
    <property type="entry name" value="Glycos_transf_2"/>
    <property type="match status" value="1"/>
</dbReference>
<evidence type="ECO:0000256" key="2">
    <source>
        <dbReference type="ARBA" id="ARBA00022475"/>
    </source>
</evidence>
<organism evidence="7 8">
    <name type="scientific">Reyranella humidisoli</name>
    <dbReference type="NCBI Taxonomy" id="2849149"/>
    <lineage>
        <taxon>Bacteria</taxon>
        <taxon>Pseudomonadati</taxon>
        <taxon>Pseudomonadota</taxon>
        <taxon>Alphaproteobacteria</taxon>
        <taxon>Hyphomicrobiales</taxon>
        <taxon>Reyranellaceae</taxon>
        <taxon>Reyranella</taxon>
    </lineage>
</organism>
<evidence type="ECO:0000256" key="5">
    <source>
        <dbReference type="ARBA" id="ARBA00023136"/>
    </source>
</evidence>
<dbReference type="InterPro" id="IPR026461">
    <property type="entry name" value="Trfase_2_rSAM/seldom_assoc"/>
</dbReference>